<dbReference type="EMBL" id="JAAJBT010000006">
    <property type="protein sequence ID" value="NHM02594.1"/>
    <property type="molecule type" value="Genomic_DNA"/>
</dbReference>
<protein>
    <recommendedName>
        <fullName evidence="3">Bacteriophage abortive infection AbiH</fullName>
    </recommendedName>
</protein>
<dbReference type="Pfam" id="PF14253">
    <property type="entry name" value="AbiH"/>
    <property type="match status" value="1"/>
</dbReference>
<proteinExistence type="predicted"/>
<name>A0ABX0I9R8_9FLAO</name>
<keyword evidence="2" id="KW-1185">Reference proteome</keyword>
<comment type="caution">
    <text evidence="1">The sequence shown here is derived from an EMBL/GenBank/DDBJ whole genome shotgun (WGS) entry which is preliminary data.</text>
</comment>
<evidence type="ECO:0000313" key="1">
    <source>
        <dbReference type="EMBL" id="NHM02594.1"/>
    </source>
</evidence>
<dbReference type="Proteomes" id="UP000800984">
    <property type="component" value="Unassembled WGS sequence"/>
</dbReference>
<reference evidence="1 2" key="1">
    <citation type="submission" date="2020-02" db="EMBL/GenBank/DDBJ databases">
        <authorList>
            <person name="Chen W.-M."/>
        </authorList>
    </citation>
    <scope>NUCLEOTIDE SEQUENCE [LARGE SCALE GENOMIC DNA]</scope>
    <source>
        <strain evidence="1 2">KDG-16</strain>
    </source>
</reference>
<sequence length="324" mass="37901">MKILYIIGNGFDINLGLKTRYSNFYEYYQKLPSKSLIVKTLKNNIDKNFKNWSDLEQAIGTYTENFNTVDQFIEAYEDIGDNLGDYLKKQENEFDFSKVNKEKMFEYLGYPERTLLKADTNRIQEFKHKWNSENWDVNVITLNYTNSFEQIFENQFSNLTLGVHHNSNIILRGLEHIHGYCDDRMIMGVNDVSQIRNQSFHNNQDILDALVKPNCNKANKHTIDNLCNSQISKASLICIFGSSIGDTDNVWWQAIGEQLKKGIYLIIFTRGEEISKRWSYKKAKSEREMRDYFLNKTNLNDEEKANVKDNIFIGVNTDMFGSLI</sequence>
<evidence type="ECO:0008006" key="3">
    <source>
        <dbReference type="Google" id="ProtNLM"/>
    </source>
</evidence>
<organism evidence="1 2">
    <name type="scientific">Flavobacterium difficile</name>
    <dbReference type="NCBI Taxonomy" id="2709659"/>
    <lineage>
        <taxon>Bacteria</taxon>
        <taxon>Pseudomonadati</taxon>
        <taxon>Bacteroidota</taxon>
        <taxon>Flavobacteriia</taxon>
        <taxon>Flavobacteriales</taxon>
        <taxon>Flavobacteriaceae</taxon>
        <taxon>Flavobacterium</taxon>
    </lineage>
</organism>
<evidence type="ECO:0000313" key="2">
    <source>
        <dbReference type="Proteomes" id="UP000800984"/>
    </source>
</evidence>
<dbReference type="InterPro" id="IPR025935">
    <property type="entry name" value="AbiH"/>
</dbReference>
<gene>
    <name evidence="1" type="ORF">G4D72_10805</name>
</gene>
<accession>A0ABX0I9R8</accession>
<dbReference type="RefSeq" id="WP_166077713.1">
    <property type="nucleotide sequence ID" value="NZ_JAAJBT010000006.1"/>
</dbReference>